<dbReference type="EMBL" id="CAADFX010000034">
    <property type="protein sequence ID" value="VFK55580.1"/>
    <property type="molecule type" value="Genomic_DNA"/>
</dbReference>
<proteinExistence type="predicted"/>
<sequence length="105" mass="11904">MSHIAYLPVTILPLENAANPADSTTNLPIPMIKSGDFTKRFIGFMENPINPIIKFMKLATNLMNSAAKFMNFAVNPMNPLIQSMNFMIRFVNFMTKFMSFSMMSL</sequence>
<dbReference type="AlphaFoldDB" id="A0A450ZP96"/>
<organism evidence="1">
    <name type="scientific">Candidatus Kentrum sp. TUN</name>
    <dbReference type="NCBI Taxonomy" id="2126343"/>
    <lineage>
        <taxon>Bacteria</taxon>
        <taxon>Pseudomonadati</taxon>
        <taxon>Pseudomonadota</taxon>
        <taxon>Gammaproteobacteria</taxon>
        <taxon>Candidatus Kentrum</taxon>
    </lineage>
</organism>
<reference evidence="1" key="1">
    <citation type="submission" date="2019-02" db="EMBL/GenBank/DDBJ databases">
        <authorList>
            <person name="Gruber-Vodicka R. H."/>
            <person name="Seah K. B. B."/>
        </authorList>
    </citation>
    <scope>NUCLEOTIDE SEQUENCE</scope>
    <source>
        <strain evidence="1">BECK_BY1</strain>
    </source>
</reference>
<evidence type="ECO:0000313" key="1">
    <source>
        <dbReference type="EMBL" id="VFK55580.1"/>
    </source>
</evidence>
<name>A0A450ZP96_9GAMM</name>
<gene>
    <name evidence="1" type="ORF">BECKTUN1418D_GA0071000_103423</name>
</gene>
<protein>
    <submittedName>
        <fullName evidence="1">Uncharacterized protein</fullName>
    </submittedName>
</protein>
<accession>A0A450ZP96</accession>